<keyword evidence="9" id="KW-1185">Reference proteome</keyword>
<dbReference type="Gene3D" id="3.30.1330.60">
    <property type="entry name" value="OmpA-like domain"/>
    <property type="match status" value="1"/>
</dbReference>
<evidence type="ECO:0000313" key="8">
    <source>
        <dbReference type="EMBL" id="MBK1661538.1"/>
    </source>
</evidence>
<dbReference type="InterPro" id="IPR050330">
    <property type="entry name" value="Bact_OuterMem_StrucFunc"/>
</dbReference>
<dbReference type="InterPro" id="IPR006665">
    <property type="entry name" value="OmpA-like"/>
</dbReference>
<feature type="region of interest" description="Disordered" evidence="5">
    <location>
        <begin position="67"/>
        <end position="109"/>
    </location>
</feature>
<comment type="caution">
    <text evidence="8">The sequence shown here is derived from an EMBL/GenBank/DDBJ whole genome shotgun (WGS) entry which is preliminary data.</text>
</comment>
<dbReference type="PANTHER" id="PTHR30329">
    <property type="entry name" value="STATOR ELEMENT OF FLAGELLAR MOTOR COMPLEX"/>
    <property type="match status" value="1"/>
</dbReference>
<dbReference type="CDD" id="cd07185">
    <property type="entry name" value="OmpA_C-like"/>
    <property type="match status" value="1"/>
</dbReference>
<evidence type="ECO:0000256" key="4">
    <source>
        <dbReference type="PROSITE-ProRule" id="PRU00473"/>
    </source>
</evidence>
<evidence type="ECO:0000256" key="3">
    <source>
        <dbReference type="ARBA" id="ARBA00023237"/>
    </source>
</evidence>
<sequence>MFQTRHRIASLGTLASLLLGGSALAQPVQIFEEAPPLELLRSIMVPESRPGLSRRIVLGQPDPAPSSYAAPVAAPAPAPAAQATAAMPEPEAERSAEATPRRPRRAPAAAVLATAGNSLPLPAPPAPAAGTIGFRINFALNSDAVPPTAFAFLDRVAELMRAEPQVKMQVEGHTDALGADAYNLQLSQRRAAAVANYLVERQGVEVTRLVVQGLGETTPLTENPYDPRNRRVQFARVD</sequence>
<dbReference type="InterPro" id="IPR006664">
    <property type="entry name" value="OMP_bac"/>
</dbReference>
<dbReference type="InterPro" id="IPR036737">
    <property type="entry name" value="OmpA-like_sf"/>
</dbReference>
<dbReference type="SUPFAM" id="SSF103088">
    <property type="entry name" value="OmpA-like"/>
    <property type="match status" value="1"/>
</dbReference>
<dbReference type="Pfam" id="PF00691">
    <property type="entry name" value="OmpA"/>
    <property type="match status" value="1"/>
</dbReference>
<reference evidence="8 9" key="1">
    <citation type="journal article" date="2020" name="Microorganisms">
        <title>Osmotic Adaptation and Compatible Solute Biosynthesis of Phototrophic Bacteria as Revealed from Genome Analyses.</title>
        <authorList>
            <person name="Imhoff J.F."/>
            <person name="Rahn T."/>
            <person name="Kunzel S."/>
            <person name="Keller A."/>
            <person name="Neulinger S.C."/>
        </authorList>
    </citation>
    <scope>NUCLEOTIDE SEQUENCE [LARGE SCALE GENOMIC DNA]</scope>
    <source>
        <strain evidence="8 9">DSM 15382</strain>
    </source>
</reference>
<dbReference type="PROSITE" id="PS51123">
    <property type="entry name" value="OMPA_2"/>
    <property type="match status" value="1"/>
</dbReference>
<organism evidence="8 9">
    <name type="scientific">Paracraurococcus ruber</name>
    <dbReference type="NCBI Taxonomy" id="77675"/>
    <lineage>
        <taxon>Bacteria</taxon>
        <taxon>Pseudomonadati</taxon>
        <taxon>Pseudomonadota</taxon>
        <taxon>Alphaproteobacteria</taxon>
        <taxon>Acetobacterales</taxon>
        <taxon>Roseomonadaceae</taxon>
        <taxon>Paracraurococcus</taxon>
    </lineage>
</organism>
<feature type="compositionally biased region" description="Basic and acidic residues" evidence="5">
    <location>
        <begin position="91"/>
        <end position="100"/>
    </location>
</feature>
<accession>A0ABS1D3U8</accession>
<evidence type="ECO:0000259" key="7">
    <source>
        <dbReference type="PROSITE" id="PS51123"/>
    </source>
</evidence>
<feature type="compositionally biased region" description="Low complexity" evidence="5">
    <location>
        <begin position="67"/>
        <end position="89"/>
    </location>
</feature>
<dbReference type="RefSeq" id="WP_200306338.1">
    <property type="nucleotide sequence ID" value="NZ_NRSG01000321.1"/>
</dbReference>
<evidence type="ECO:0000256" key="2">
    <source>
        <dbReference type="ARBA" id="ARBA00023136"/>
    </source>
</evidence>
<keyword evidence="2 4" id="KW-0472">Membrane</keyword>
<dbReference type="Proteomes" id="UP000697995">
    <property type="component" value="Unassembled WGS sequence"/>
</dbReference>
<name>A0ABS1D3U8_9PROT</name>
<feature type="signal peptide" evidence="6">
    <location>
        <begin position="1"/>
        <end position="25"/>
    </location>
</feature>
<comment type="subcellular location">
    <subcellularLocation>
        <location evidence="1">Cell outer membrane</location>
    </subcellularLocation>
</comment>
<feature type="chain" id="PRO_5045047872" description="OmpA-like domain-containing protein" evidence="6">
    <location>
        <begin position="26"/>
        <end position="238"/>
    </location>
</feature>
<evidence type="ECO:0000256" key="1">
    <source>
        <dbReference type="ARBA" id="ARBA00004442"/>
    </source>
</evidence>
<dbReference type="PANTHER" id="PTHR30329:SF21">
    <property type="entry name" value="LIPOPROTEIN YIAD-RELATED"/>
    <property type="match status" value="1"/>
</dbReference>
<protein>
    <recommendedName>
        <fullName evidence="7">OmpA-like domain-containing protein</fullName>
    </recommendedName>
</protein>
<keyword evidence="6" id="KW-0732">Signal</keyword>
<evidence type="ECO:0000256" key="5">
    <source>
        <dbReference type="SAM" id="MobiDB-lite"/>
    </source>
</evidence>
<evidence type="ECO:0000256" key="6">
    <source>
        <dbReference type="SAM" id="SignalP"/>
    </source>
</evidence>
<gene>
    <name evidence="8" type="ORF">CKO45_25345</name>
</gene>
<dbReference type="EMBL" id="NRSG01000321">
    <property type="protein sequence ID" value="MBK1661538.1"/>
    <property type="molecule type" value="Genomic_DNA"/>
</dbReference>
<keyword evidence="3" id="KW-0998">Cell outer membrane</keyword>
<proteinExistence type="predicted"/>
<evidence type="ECO:0000313" key="9">
    <source>
        <dbReference type="Proteomes" id="UP000697995"/>
    </source>
</evidence>
<dbReference type="PRINTS" id="PR01021">
    <property type="entry name" value="OMPADOMAIN"/>
</dbReference>
<feature type="domain" description="OmpA-like" evidence="7">
    <location>
        <begin position="125"/>
        <end position="238"/>
    </location>
</feature>